<dbReference type="Proteomes" id="UP000095287">
    <property type="component" value="Unplaced"/>
</dbReference>
<keyword evidence="1" id="KW-1185">Reference proteome</keyword>
<organism evidence="1 2">
    <name type="scientific">Steinernema glaseri</name>
    <dbReference type="NCBI Taxonomy" id="37863"/>
    <lineage>
        <taxon>Eukaryota</taxon>
        <taxon>Metazoa</taxon>
        <taxon>Ecdysozoa</taxon>
        <taxon>Nematoda</taxon>
        <taxon>Chromadorea</taxon>
        <taxon>Rhabditida</taxon>
        <taxon>Tylenchina</taxon>
        <taxon>Panagrolaimomorpha</taxon>
        <taxon>Strongyloidoidea</taxon>
        <taxon>Steinernematidae</taxon>
        <taxon>Steinernema</taxon>
    </lineage>
</organism>
<proteinExistence type="predicted"/>
<dbReference type="AlphaFoldDB" id="A0A1I7ZC23"/>
<dbReference type="WBParaSite" id="L893_g24660.t1">
    <property type="protein sequence ID" value="L893_g24660.t1"/>
    <property type="gene ID" value="L893_g24660"/>
</dbReference>
<protein>
    <submittedName>
        <fullName evidence="2">Pectinesterase</fullName>
    </submittedName>
</protein>
<name>A0A1I7ZC23_9BILA</name>
<evidence type="ECO:0000313" key="2">
    <source>
        <dbReference type="WBParaSite" id="L893_g24660.t1"/>
    </source>
</evidence>
<sequence>MVFNVVRKTLTVGQTFRERYGKMCSTLQNKGGDADNGHRTCDLLGAVQAALAIKDSYSLSQLTSSMDCN</sequence>
<accession>A0A1I7ZC23</accession>
<reference evidence="2" key="1">
    <citation type="submission" date="2016-11" db="UniProtKB">
        <authorList>
            <consortium name="WormBaseParasite"/>
        </authorList>
    </citation>
    <scope>IDENTIFICATION</scope>
</reference>
<evidence type="ECO:0000313" key="1">
    <source>
        <dbReference type="Proteomes" id="UP000095287"/>
    </source>
</evidence>